<sequence length="280" mass="31701">MVSVKKFRMVFRKKEQSSATTSTPSPPWTDLPLDITANILGSLESEEYDAEIMCKHAVDRSQGQLVDIELGYFPTDDLLGYIAERSEDGLVEALKRLPLLEELHIFLTEVPCEYIELIGRCCPSVKSVSFGRTVPCSRDPNMGVWDDNEALAIARTMPGLRHLCLFGIKMTNLGLQAILDGCTDLESLDIRKCLGINLGCDLRKRCRQQLKSLRHPNDSTADYHYDEDFNDTDSCDGYPNIYRSCCGKSISWKVFTIRRMSSACRFHQFGKGLLTFLFLF</sequence>
<organism evidence="1 2">
    <name type="scientific">Oldenlandia corymbosa var. corymbosa</name>
    <dbReference type="NCBI Taxonomy" id="529605"/>
    <lineage>
        <taxon>Eukaryota</taxon>
        <taxon>Viridiplantae</taxon>
        <taxon>Streptophyta</taxon>
        <taxon>Embryophyta</taxon>
        <taxon>Tracheophyta</taxon>
        <taxon>Spermatophyta</taxon>
        <taxon>Magnoliopsida</taxon>
        <taxon>eudicotyledons</taxon>
        <taxon>Gunneridae</taxon>
        <taxon>Pentapetalae</taxon>
        <taxon>asterids</taxon>
        <taxon>lamiids</taxon>
        <taxon>Gentianales</taxon>
        <taxon>Rubiaceae</taxon>
        <taxon>Rubioideae</taxon>
        <taxon>Spermacoceae</taxon>
        <taxon>Hedyotis-Oldenlandia complex</taxon>
        <taxon>Oldenlandia</taxon>
    </lineage>
</organism>
<proteinExistence type="predicted"/>
<dbReference type="PANTHER" id="PTHR38926">
    <property type="entry name" value="F-BOX DOMAIN CONTAINING PROTEIN, EXPRESSED"/>
    <property type="match status" value="1"/>
</dbReference>
<keyword evidence="2" id="KW-1185">Reference proteome</keyword>
<evidence type="ECO:0000313" key="1">
    <source>
        <dbReference type="EMBL" id="CAI9100729.1"/>
    </source>
</evidence>
<dbReference type="PANTHER" id="PTHR38926:SF2">
    <property type="entry name" value="F-BOX_LRR-REPEAT PROTEIN 21-RELATED"/>
    <property type="match status" value="1"/>
</dbReference>
<dbReference type="EMBL" id="OX459120">
    <property type="protein sequence ID" value="CAI9100729.1"/>
    <property type="molecule type" value="Genomic_DNA"/>
</dbReference>
<gene>
    <name evidence="1" type="ORF">OLC1_LOCUS10486</name>
</gene>
<name>A0AAV1CYG8_OLDCO</name>
<dbReference type="Proteomes" id="UP001161247">
    <property type="component" value="Chromosome 3"/>
</dbReference>
<accession>A0AAV1CYG8</accession>
<dbReference type="InterPro" id="IPR032675">
    <property type="entry name" value="LRR_dom_sf"/>
</dbReference>
<protein>
    <submittedName>
        <fullName evidence="1">OLC1v1037890C1</fullName>
    </submittedName>
</protein>
<evidence type="ECO:0000313" key="2">
    <source>
        <dbReference type="Proteomes" id="UP001161247"/>
    </source>
</evidence>
<reference evidence="1" key="1">
    <citation type="submission" date="2023-03" db="EMBL/GenBank/DDBJ databases">
        <authorList>
            <person name="Julca I."/>
        </authorList>
    </citation>
    <scope>NUCLEOTIDE SEQUENCE</scope>
</reference>
<dbReference type="Gene3D" id="3.80.10.10">
    <property type="entry name" value="Ribonuclease Inhibitor"/>
    <property type="match status" value="1"/>
</dbReference>
<dbReference type="SUPFAM" id="SSF52047">
    <property type="entry name" value="RNI-like"/>
    <property type="match status" value="1"/>
</dbReference>
<dbReference type="AlphaFoldDB" id="A0AAV1CYG8"/>